<evidence type="ECO:0000256" key="1">
    <source>
        <dbReference type="SAM" id="MobiDB-lite"/>
    </source>
</evidence>
<sequence>MGWLALKLEILQDGSSIHTHEPDQAETTVQDGRYSNMNNTETRQYVDITASFIDNEMPKVHPAFRSPRFDEQRAQYKPPPAFKVLEEMLREHFQSKYGIKGQDYSLDEVLARINTAGEHYTGGLSKVQKGWLFLGNKAESLKAWLEFLPEEYGLNIVKAGFGVILEMAQESAKNRDQIIETFRRVNDMVSEIEINTTSLNWDKLVRESALDLFGAIADIIIELLKLGPKIVQQDSDGSSSPKSRGSMFSSKSLKMTKSNRREKPSGNLDELLTTTEGKAARLQSFVGSRRDKTIMDTHKLTLEGNRQVSEIRYNTKNIEIHARTIGQDVKETGSKVERISETLYQTEADVKHISEAVDQQGTELKRITGYFERCEDMFRTKTASLPPEELKFLMDEKQQYQDLKSFAELFTKQARGSMYTLLVDQIKKEISSNIRRPSSSALRRNRNTESTLPLEGFIMLLASREDPETRETISYDIKSVLAQPHRDIKSILSRVEDFDTRSQSQAQSIVQKERFLMWMSNDESDILLVDGNLHSSASDNLSAMSLFNATFAISMASIRTEDVFVHFFCGLHTSARDWFYGPSGLVRSLIIQLLRALDQRGDPNLNFINSKRYVRRLKMHDLDTLCIAVEELINQFPIGTSIYCIIDGISVYDKDYQGLFEGMKIVLGRLQDIIQNDNLELNFKVLCTTPGRSTKRVKQLVHSECRLDLTSNNLNIGQISEYSLRVNLPPPSPMSRPRTPNSIWEQEDYSERRGSRWD</sequence>
<feature type="compositionally biased region" description="Low complexity" evidence="1">
    <location>
        <begin position="234"/>
        <end position="252"/>
    </location>
</feature>
<evidence type="ECO:0000313" key="3">
    <source>
        <dbReference type="Proteomes" id="UP000475325"/>
    </source>
</evidence>
<proteinExistence type="predicted"/>
<feature type="region of interest" description="Disordered" evidence="1">
    <location>
        <begin position="727"/>
        <end position="758"/>
    </location>
</feature>
<accession>A0A7C8N9T9</accession>
<dbReference type="EMBL" id="WIQW01000087">
    <property type="protein sequence ID" value="KAF3085821.1"/>
    <property type="molecule type" value="Genomic_DNA"/>
</dbReference>
<gene>
    <name evidence="2" type="ORF">TWF102_011258</name>
</gene>
<evidence type="ECO:0000313" key="2">
    <source>
        <dbReference type="EMBL" id="KAF3085821.1"/>
    </source>
</evidence>
<feature type="compositionally biased region" description="Basic and acidic residues" evidence="1">
    <location>
        <begin position="749"/>
        <end position="758"/>
    </location>
</feature>
<feature type="region of interest" description="Disordered" evidence="1">
    <location>
        <begin position="232"/>
        <end position="273"/>
    </location>
</feature>
<dbReference type="PANTHER" id="PTHR40619">
    <property type="entry name" value="FUNGAL STAND N-TERMINAL GOODBYE DOMAIN-CONTAINING PROTEIN"/>
    <property type="match status" value="1"/>
</dbReference>
<reference evidence="2 3" key="1">
    <citation type="submission" date="2019-06" db="EMBL/GenBank/DDBJ databases">
        <authorList>
            <person name="Palmer J.M."/>
        </authorList>
    </citation>
    <scope>NUCLEOTIDE SEQUENCE [LARGE SCALE GENOMIC DNA]</scope>
    <source>
        <strain evidence="2 3">TWF102</strain>
    </source>
</reference>
<organism evidence="2 3">
    <name type="scientific">Orbilia oligospora</name>
    <name type="common">Nematode-trapping fungus</name>
    <name type="synonym">Arthrobotrys oligospora</name>
    <dbReference type="NCBI Taxonomy" id="2813651"/>
    <lineage>
        <taxon>Eukaryota</taxon>
        <taxon>Fungi</taxon>
        <taxon>Dikarya</taxon>
        <taxon>Ascomycota</taxon>
        <taxon>Pezizomycotina</taxon>
        <taxon>Orbiliomycetes</taxon>
        <taxon>Orbiliales</taxon>
        <taxon>Orbiliaceae</taxon>
        <taxon>Orbilia</taxon>
    </lineage>
</organism>
<comment type="caution">
    <text evidence="2">The sequence shown here is derived from an EMBL/GenBank/DDBJ whole genome shotgun (WGS) entry which is preliminary data.</text>
</comment>
<dbReference type="Proteomes" id="UP000475325">
    <property type="component" value="Unassembled WGS sequence"/>
</dbReference>
<dbReference type="PANTHER" id="PTHR40619:SF3">
    <property type="entry name" value="FUNGAL STAND N-TERMINAL GOODBYE DOMAIN-CONTAINING PROTEIN"/>
    <property type="match status" value="1"/>
</dbReference>
<protein>
    <submittedName>
        <fullName evidence="2">Uncharacterized protein</fullName>
    </submittedName>
</protein>
<name>A0A7C8N9T9_ORBOL</name>
<dbReference type="AlphaFoldDB" id="A0A7C8N9T9"/>